<evidence type="ECO:0000256" key="1">
    <source>
        <dbReference type="ARBA" id="ARBA00001936"/>
    </source>
</evidence>
<dbReference type="PANTHER" id="PTHR30231">
    <property type="entry name" value="DNA POLYMERASE III SUBUNIT EPSILON"/>
    <property type="match status" value="1"/>
</dbReference>
<comment type="subunit">
    <text evidence="18">DNA polymerase III contains a core (composed of alpha, epsilon and theta chains) that associates with a tau subunit. This core dimerizes to form the POLIII' complex. PolIII' associates with the gamma complex (composed of gamma, delta, delta', psi and chi chains) and with the beta chain to form the complete DNA polymerase III complex.</text>
</comment>
<dbReference type="FunFam" id="3.30.420.10:FF:000012">
    <property type="entry name" value="DNA polymerase III subunit epsilon"/>
    <property type="match status" value="1"/>
</dbReference>
<dbReference type="EC" id="2.7.7.7" evidence="2 18"/>
<comment type="caution">
    <text evidence="20">The sequence shown here is derived from an EMBL/GenBank/DDBJ whole genome shotgun (WGS) entry which is preliminary data.</text>
</comment>
<accession>A0A244CRP4</accession>
<dbReference type="InterPro" id="IPR013520">
    <property type="entry name" value="Ribonucl_H"/>
</dbReference>
<dbReference type="OrthoDB" id="9804290at2"/>
<keyword evidence="6 18" id="KW-0235">DNA replication</keyword>
<evidence type="ECO:0000256" key="9">
    <source>
        <dbReference type="ARBA" id="ARBA00022801"/>
    </source>
</evidence>
<organism evidence="20 21">
    <name type="scientific">Pseudoalteromonas ulvae</name>
    <dbReference type="NCBI Taxonomy" id="107327"/>
    <lineage>
        <taxon>Bacteria</taxon>
        <taxon>Pseudomonadati</taxon>
        <taxon>Pseudomonadota</taxon>
        <taxon>Gammaproteobacteria</taxon>
        <taxon>Alteromonadales</taxon>
        <taxon>Pseudoalteromonadaceae</taxon>
        <taxon>Pseudoalteromonas</taxon>
    </lineage>
</organism>
<dbReference type="GO" id="GO:0005829">
    <property type="term" value="C:cytosol"/>
    <property type="evidence" value="ECO:0007669"/>
    <property type="project" value="TreeGrafter"/>
</dbReference>
<dbReference type="EMBL" id="MWPV01000002">
    <property type="protein sequence ID" value="OUL58282.1"/>
    <property type="molecule type" value="Genomic_DNA"/>
</dbReference>
<evidence type="ECO:0000256" key="13">
    <source>
        <dbReference type="ARBA" id="ARBA00023211"/>
    </source>
</evidence>
<dbReference type="GO" id="GO:0045004">
    <property type="term" value="P:DNA replication proofreading"/>
    <property type="evidence" value="ECO:0007669"/>
    <property type="project" value="TreeGrafter"/>
</dbReference>
<evidence type="ECO:0000256" key="14">
    <source>
        <dbReference type="ARBA" id="ARBA00049244"/>
    </source>
</evidence>
<evidence type="ECO:0000313" key="20">
    <source>
        <dbReference type="EMBL" id="OUL58282.1"/>
    </source>
</evidence>
<keyword evidence="9 18" id="KW-0378">Hydrolase</keyword>
<dbReference type="Pfam" id="PF00929">
    <property type="entry name" value="RNase_T"/>
    <property type="match status" value="1"/>
</dbReference>
<evidence type="ECO:0000256" key="7">
    <source>
        <dbReference type="ARBA" id="ARBA00022722"/>
    </source>
</evidence>
<evidence type="ECO:0000256" key="11">
    <source>
        <dbReference type="ARBA" id="ARBA00022842"/>
    </source>
</evidence>
<feature type="active site" description="Proton acceptor" evidence="15">
    <location>
        <position position="155"/>
    </location>
</feature>
<dbReference type="AlphaFoldDB" id="A0A244CRP4"/>
<proteinExistence type="predicted"/>
<comment type="function">
    <text evidence="18">DNA polymerase III is a complex, multichain enzyme responsible for most of the replicative synthesis in bacteria. The epsilon subunit contain the editing function and is a proofreading 3'-5' exonuclease.</text>
</comment>
<evidence type="ECO:0000256" key="2">
    <source>
        <dbReference type="ARBA" id="ARBA00012417"/>
    </source>
</evidence>
<keyword evidence="5 18" id="KW-0548">Nucleotidyltransferase</keyword>
<evidence type="ECO:0000256" key="3">
    <source>
        <dbReference type="ARBA" id="ARBA00020352"/>
    </source>
</evidence>
<dbReference type="Gene3D" id="3.30.420.10">
    <property type="entry name" value="Ribonuclease H-like superfamily/Ribonuclease H"/>
    <property type="match status" value="1"/>
</dbReference>
<sequence length="238" mass="27127">MDHRQIVLDTETTGIDPKQGHRIIEIGCVELINRRFTGNNFHVYINPERDIEDEAIDVHGITNQFLRNKPKYHQIAKEFLDYIQGAELVIHNAAFDVGFMDMEFHRLRSGYPKTAEVCTILDTLKMARDLHPGQKNNLDALCRRYNIDNGKRTMHGALLDSEILSDVYLAMTGGQVSLNLNNQQNGENNAQRQGEIIRLNSDRAPLKIVVATDDEQQAHHERLELVQSKGGQCLWLAD</sequence>
<evidence type="ECO:0000313" key="21">
    <source>
        <dbReference type="Proteomes" id="UP000194841"/>
    </source>
</evidence>
<feature type="binding site" evidence="16">
    <location>
        <position position="9"/>
    </location>
    <ligand>
        <name>substrate</name>
    </ligand>
</feature>
<dbReference type="NCBIfam" id="TIGR01406">
    <property type="entry name" value="dnaQ_proteo"/>
    <property type="match status" value="1"/>
</dbReference>
<feature type="binding site" evidence="16">
    <location>
        <position position="54"/>
    </location>
    <ligand>
        <name>substrate</name>
    </ligand>
</feature>
<dbReference type="GO" id="GO:0046872">
    <property type="term" value="F:metal ion binding"/>
    <property type="evidence" value="ECO:0007669"/>
    <property type="project" value="UniProtKB-KW"/>
</dbReference>
<comment type="cofactor">
    <cofactor evidence="17">
        <name>Mg(2+)</name>
        <dbReference type="ChEBI" id="CHEBI:18420"/>
    </cofactor>
    <cofactor evidence="17">
        <name>Mn(2+)</name>
        <dbReference type="ChEBI" id="CHEBI:29035"/>
    </cofactor>
    <text evidence="17">Binds 2 divalent metal cations. Magnesium or manganese.</text>
</comment>
<evidence type="ECO:0000259" key="19">
    <source>
        <dbReference type="SMART" id="SM00479"/>
    </source>
</evidence>
<reference evidence="20 21" key="1">
    <citation type="submission" date="2017-02" db="EMBL/GenBank/DDBJ databases">
        <title>Pseudoalteromonas ulvae TC14 Genome.</title>
        <authorList>
            <person name="Molmeret M."/>
        </authorList>
    </citation>
    <scope>NUCLEOTIDE SEQUENCE [LARGE SCALE GENOMIC DNA]</scope>
    <source>
        <strain evidence="20">TC14</strain>
    </source>
</reference>
<dbReference type="SUPFAM" id="SSF53098">
    <property type="entry name" value="Ribonuclease H-like"/>
    <property type="match status" value="1"/>
</dbReference>
<feature type="binding site" evidence="16">
    <location>
        <position position="160"/>
    </location>
    <ligand>
        <name>substrate</name>
    </ligand>
</feature>
<dbReference type="NCBIfam" id="TIGR00573">
    <property type="entry name" value="dnaq"/>
    <property type="match status" value="1"/>
</dbReference>
<dbReference type="SMART" id="SM00479">
    <property type="entry name" value="EXOIII"/>
    <property type="match status" value="1"/>
</dbReference>
<dbReference type="PANTHER" id="PTHR30231:SF41">
    <property type="entry name" value="DNA POLYMERASE III SUBUNIT EPSILON"/>
    <property type="match status" value="1"/>
</dbReference>
<comment type="cofactor">
    <cofactor evidence="1 18">
        <name>Mn(2+)</name>
        <dbReference type="ChEBI" id="CHEBI:29035"/>
    </cofactor>
</comment>
<keyword evidence="11 17" id="KW-0460">Magnesium</keyword>
<evidence type="ECO:0000256" key="4">
    <source>
        <dbReference type="ARBA" id="ARBA00022679"/>
    </source>
</evidence>
<evidence type="ECO:0000256" key="10">
    <source>
        <dbReference type="ARBA" id="ARBA00022839"/>
    </source>
</evidence>
<keyword evidence="8 17" id="KW-0479">Metal-binding</keyword>
<dbReference type="Proteomes" id="UP000194841">
    <property type="component" value="Unassembled WGS sequence"/>
</dbReference>
<dbReference type="CDD" id="cd06131">
    <property type="entry name" value="DNA_pol_III_epsilon_Ecoli_like"/>
    <property type="match status" value="1"/>
</dbReference>
<dbReference type="InterPro" id="IPR006054">
    <property type="entry name" value="DnaQ"/>
</dbReference>
<evidence type="ECO:0000256" key="8">
    <source>
        <dbReference type="ARBA" id="ARBA00022723"/>
    </source>
</evidence>
<feature type="binding site" evidence="17">
    <location>
        <position position="9"/>
    </location>
    <ligand>
        <name>a divalent metal cation</name>
        <dbReference type="ChEBI" id="CHEBI:60240"/>
        <label>1</label>
        <note>catalytic</note>
    </ligand>
</feature>
<keyword evidence="21" id="KW-1185">Reference proteome</keyword>
<evidence type="ECO:0000256" key="15">
    <source>
        <dbReference type="PIRSR" id="PIRSR606309-1"/>
    </source>
</evidence>
<dbReference type="NCBIfam" id="NF004316">
    <property type="entry name" value="PRK05711.1"/>
    <property type="match status" value="1"/>
</dbReference>
<evidence type="ECO:0000256" key="6">
    <source>
        <dbReference type="ARBA" id="ARBA00022705"/>
    </source>
</evidence>
<gene>
    <name evidence="18" type="primary">dnaQ</name>
    <name evidence="20" type="ORF">B1199_08065</name>
</gene>
<dbReference type="RefSeq" id="WP_086743993.1">
    <property type="nucleotide sequence ID" value="NZ_MWPV01000002.1"/>
</dbReference>
<dbReference type="InterPro" id="IPR036397">
    <property type="entry name" value="RNaseH_sf"/>
</dbReference>
<keyword evidence="10 18" id="KW-0269">Exonuclease</keyword>
<evidence type="ECO:0000256" key="5">
    <source>
        <dbReference type="ARBA" id="ARBA00022695"/>
    </source>
</evidence>
<evidence type="ECO:0000256" key="17">
    <source>
        <dbReference type="PIRSR" id="PIRSR606309-3"/>
    </source>
</evidence>
<dbReference type="GO" id="GO:0003677">
    <property type="term" value="F:DNA binding"/>
    <property type="evidence" value="ECO:0007669"/>
    <property type="project" value="InterPro"/>
</dbReference>
<dbReference type="GO" id="GO:0008408">
    <property type="term" value="F:3'-5' exonuclease activity"/>
    <property type="evidence" value="ECO:0007669"/>
    <property type="project" value="TreeGrafter"/>
</dbReference>
<dbReference type="InterPro" id="IPR012337">
    <property type="entry name" value="RNaseH-like_sf"/>
</dbReference>
<comment type="catalytic activity">
    <reaction evidence="14 18">
        <text>DNA(n) + a 2'-deoxyribonucleoside 5'-triphosphate = DNA(n+1) + diphosphate</text>
        <dbReference type="Rhea" id="RHEA:22508"/>
        <dbReference type="Rhea" id="RHEA-COMP:17339"/>
        <dbReference type="Rhea" id="RHEA-COMP:17340"/>
        <dbReference type="ChEBI" id="CHEBI:33019"/>
        <dbReference type="ChEBI" id="CHEBI:61560"/>
        <dbReference type="ChEBI" id="CHEBI:173112"/>
        <dbReference type="EC" id="2.7.7.7"/>
    </reaction>
</comment>
<feature type="binding site" evidence="16">
    <location>
        <position position="59"/>
    </location>
    <ligand>
        <name>substrate</name>
    </ligand>
</feature>
<protein>
    <recommendedName>
        <fullName evidence="3 18">DNA polymerase III subunit epsilon</fullName>
        <ecNumber evidence="2 18">2.7.7.7</ecNumber>
    </recommendedName>
</protein>
<keyword evidence="4 18" id="KW-0808">Transferase</keyword>
<dbReference type="GO" id="GO:0003887">
    <property type="term" value="F:DNA-directed DNA polymerase activity"/>
    <property type="evidence" value="ECO:0007669"/>
    <property type="project" value="UniProtKB-KW"/>
</dbReference>
<feature type="binding site" evidence="17">
    <location>
        <position position="160"/>
    </location>
    <ligand>
        <name>a divalent metal cation</name>
        <dbReference type="ChEBI" id="CHEBI:60240"/>
        <label>1</label>
        <note>catalytic</note>
    </ligand>
</feature>
<evidence type="ECO:0000256" key="18">
    <source>
        <dbReference type="RuleBase" id="RU364087"/>
    </source>
</evidence>
<keyword evidence="13 17" id="KW-0464">Manganese</keyword>
<keyword evidence="7 18" id="KW-0540">Nuclease</keyword>
<dbReference type="InterPro" id="IPR006309">
    <property type="entry name" value="DnaQ_proteo"/>
</dbReference>
<evidence type="ECO:0000256" key="12">
    <source>
        <dbReference type="ARBA" id="ARBA00022932"/>
    </source>
</evidence>
<name>A0A244CRP4_PSEDV</name>
<evidence type="ECO:0000256" key="16">
    <source>
        <dbReference type="PIRSR" id="PIRSR606309-2"/>
    </source>
</evidence>
<feature type="binding site" evidence="17">
    <location>
        <position position="11"/>
    </location>
    <ligand>
        <name>a divalent metal cation</name>
        <dbReference type="ChEBI" id="CHEBI:60240"/>
        <label>1</label>
        <note>catalytic</note>
    </ligand>
</feature>
<feature type="domain" description="Exonuclease" evidence="19">
    <location>
        <begin position="4"/>
        <end position="177"/>
    </location>
</feature>
<keyword evidence="12 18" id="KW-0239">DNA-directed DNA polymerase</keyword>
<feature type="binding site" evidence="16">
    <location>
        <position position="11"/>
    </location>
    <ligand>
        <name>substrate</name>
    </ligand>
</feature>